<evidence type="ECO:0000259" key="1">
    <source>
        <dbReference type="PROSITE" id="PS50943"/>
    </source>
</evidence>
<dbReference type="RefSeq" id="WP_377714960.1">
    <property type="nucleotide sequence ID" value="NZ_JBHTJM010000008.1"/>
</dbReference>
<dbReference type="PROSITE" id="PS50943">
    <property type="entry name" value="HTH_CROC1"/>
    <property type="match status" value="1"/>
</dbReference>
<evidence type="ECO:0000313" key="2">
    <source>
        <dbReference type="EMBL" id="MFD0963837.1"/>
    </source>
</evidence>
<dbReference type="CDD" id="cd00093">
    <property type="entry name" value="HTH_XRE"/>
    <property type="match status" value="1"/>
</dbReference>
<feature type="domain" description="HTH cro/C1-type" evidence="1">
    <location>
        <begin position="16"/>
        <end position="70"/>
    </location>
</feature>
<keyword evidence="3" id="KW-1185">Reference proteome</keyword>
<dbReference type="SMART" id="SM00530">
    <property type="entry name" value="HTH_XRE"/>
    <property type="match status" value="1"/>
</dbReference>
<gene>
    <name evidence="2" type="ORF">ACFQ1O_07445</name>
</gene>
<evidence type="ECO:0000313" key="3">
    <source>
        <dbReference type="Proteomes" id="UP001596997"/>
    </source>
</evidence>
<proteinExistence type="predicted"/>
<dbReference type="EMBL" id="JBHTJM010000008">
    <property type="protein sequence ID" value="MFD0963837.1"/>
    <property type="molecule type" value="Genomic_DNA"/>
</dbReference>
<dbReference type="InterPro" id="IPR001387">
    <property type="entry name" value="Cro/C1-type_HTH"/>
</dbReference>
<accession>A0ABW3I2K5</accession>
<name>A0ABW3I2K5_9FLAO</name>
<dbReference type="Proteomes" id="UP001596997">
    <property type="component" value="Unassembled WGS sequence"/>
</dbReference>
<comment type="caution">
    <text evidence="2">The sequence shown here is derived from an EMBL/GenBank/DDBJ whole genome shotgun (WGS) entry which is preliminary data.</text>
</comment>
<dbReference type="SUPFAM" id="SSF47413">
    <property type="entry name" value="lambda repressor-like DNA-binding domains"/>
    <property type="match status" value="1"/>
</dbReference>
<protein>
    <submittedName>
        <fullName evidence="2">Helix-turn-helix domain-containing protein</fullName>
    </submittedName>
</protein>
<sequence length="74" mass="8615">MKSADIKYLKLIGKNISRIRKEKGLTQVQVCDDIDMERNNFSGIENGRRNMTCITLKKIADSLDTEVIEFFRFD</sequence>
<reference evidence="3" key="1">
    <citation type="journal article" date="2019" name="Int. J. Syst. Evol. Microbiol.">
        <title>The Global Catalogue of Microorganisms (GCM) 10K type strain sequencing project: providing services to taxonomists for standard genome sequencing and annotation.</title>
        <authorList>
            <consortium name="The Broad Institute Genomics Platform"/>
            <consortium name="The Broad Institute Genome Sequencing Center for Infectious Disease"/>
            <person name="Wu L."/>
            <person name="Ma J."/>
        </authorList>
    </citation>
    <scope>NUCLEOTIDE SEQUENCE [LARGE SCALE GENOMIC DNA]</scope>
    <source>
        <strain evidence="3">CCUG 62114</strain>
    </source>
</reference>
<dbReference type="Gene3D" id="1.10.260.40">
    <property type="entry name" value="lambda repressor-like DNA-binding domains"/>
    <property type="match status" value="1"/>
</dbReference>
<organism evidence="2 3">
    <name type="scientific">Pseudofulvibacter geojedonensis</name>
    <dbReference type="NCBI Taxonomy" id="1123758"/>
    <lineage>
        <taxon>Bacteria</taxon>
        <taxon>Pseudomonadati</taxon>
        <taxon>Bacteroidota</taxon>
        <taxon>Flavobacteriia</taxon>
        <taxon>Flavobacteriales</taxon>
        <taxon>Flavobacteriaceae</taxon>
        <taxon>Pseudofulvibacter</taxon>
    </lineage>
</organism>
<dbReference type="InterPro" id="IPR010982">
    <property type="entry name" value="Lambda_DNA-bd_dom_sf"/>
</dbReference>
<dbReference type="Pfam" id="PF01381">
    <property type="entry name" value="HTH_3"/>
    <property type="match status" value="1"/>
</dbReference>